<evidence type="ECO:0000256" key="1">
    <source>
        <dbReference type="SAM" id="MobiDB-lite"/>
    </source>
</evidence>
<name>A0A5C3PVS5_9APHY</name>
<organism evidence="2 3">
    <name type="scientific">Polyporus arcularius HHB13444</name>
    <dbReference type="NCBI Taxonomy" id="1314778"/>
    <lineage>
        <taxon>Eukaryota</taxon>
        <taxon>Fungi</taxon>
        <taxon>Dikarya</taxon>
        <taxon>Basidiomycota</taxon>
        <taxon>Agaricomycotina</taxon>
        <taxon>Agaricomycetes</taxon>
        <taxon>Polyporales</taxon>
        <taxon>Polyporaceae</taxon>
        <taxon>Polyporus</taxon>
    </lineage>
</organism>
<dbReference type="EMBL" id="ML210977">
    <property type="protein sequence ID" value="TFK93736.1"/>
    <property type="molecule type" value="Genomic_DNA"/>
</dbReference>
<sequence length="208" mass="22704">MRTRYLVLAKLPDVTPHAPVGSSGTAPRWCALGNTRTGCVQQASQKADGPYEARSSGSAGREATLCELLTGVQWFSRCRRRRRVGLRSHQGQSGIVATSRARSVRRISTFCLRPSTTGRNDPDGELCPVRLTFAPSRQCHEGLAKVVNSDPRLLYPSRSLSTGSRAPPPCSTLAQSSLRPNRQLPQLAGTSKLLRCRHRSSPPRCCPE</sequence>
<proteinExistence type="predicted"/>
<evidence type="ECO:0000313" key="2">
    <source>
        <dbReference type="EMBL" id="TFK93736.1"/>
    </source>
</evidence>
<feature type="region of interest" description="Disordered" evidence="1">
    <location>
        <begin position="157"/>
        <end position="176"/>
    </location>
</feature>
<evidence type="ECO:0000313" key="3">
    <source>
        <dbReference type="Proteomes" id="UP000308197"/>
    </source>
</evidence>
<accession>A0A5C3PVS5</accession>
<reference evidence="2 3" key="1">
    <citation type="journal article" date="2019" name="Nat. Ecol. Evol.">
        <title>Megaphylogeny resolves global patterns of mushroom evolution.</title>
        <authorList>
            <person name="Varga T."/>
            <person name="Krizsan K."/>
            <person name="Foldi C."/>
            <person name="Dima B."/>
            <person name="Sanchez-Garcia M."/>
            <person name="Sanchez-Ramirez S."/>
            <person name="Szollosi G.J."/>
            <person name="Szarkandi J.G."/>
            <person name="Papp V."/>
            <person name="Albert L."/>
            <person name="Andreopoulos W."/>
            <person name="Angelini C."/>
            <person name="Antonin V."/>
            <person name="Barry K.W."/>
            <person name="Bougher N.L."/>
            <person name="Buchanan P."/>
            <person name="Buyck B."/>
            <person name="Bense V."/>
            <person name="Catcheside P."/>
            <person name="Chovatia M."/>
            <person name="Cooper J."/>
            <person name="Damon W."/>
            <person name="Desjardin D."/>
            <person name="Finy P."/>
            <person name="Geml J."/>
            <person name="Haridas S."/>
            <person name="Hughes K."/>
            <person name="Justo A."/>
            <person name="Karasinski D."/>
            <person name="Kautmanova I."/>
            <person name="Kiss B."/>
            <person name="Kocsube S."/>
            <person name="Kotiranta H."/>
            <person name="LaButti K.M."/>
            <person name="Lechner B.E."/>
            <person name="Liimatainen K."/>
            <person name="Lipzen A."/>
            <person name="Lukacs Z."/>
            <person name="Mihaltcheva S."/>
            <person name="Morgado L.N."/>
            <person name="Niskanen T."/>
            <person name="Noordeloos M.E."/>
            <person name="Ohm R.A."/>
            <person name="Ortiz-Santana B."/>
            <person name="Ovrebo C."/>
            <person name="Racz N."/>
            <person name="Riley R."/>
            <person name="Savchenko A."/>
            <person name="Shiryaev A."/>
            <person name="Soop K."/>
            <person name="Spirin V."/>
            <person name="Szebenyi C."/>
            <person name="Tomsovsky M."/>
            <person name="Tulloss R.E."/>
            <person name="Uehling J."/>
            <person name="Grigoriev I.V."/>
            <person name="Vagvolgyi C."/>
            <person name="Papp T."/>
            <person name="Martin F.M."/>
            <person name="Miettinen O."/>
            <person name="Hibbett D.S."/>
            <person name="Nagy L.G."/>
        </authorList>
    </citation>
    <scope>NUCLEOTIDE SEQUENCE [LARGE SCALE GENOMIC DNA]</scope>
    <source>
        <strain evidence="2 3">HHB13444</strain>
    </source>
</reference>
<protein>
    <submittedName>
        <fullName evidence="2">Uncharacterized protein</fullName>
    </submittedName>
</protein>
<gene>
    <name evidence="2" type="ORF">K466DRAFT_71299</name>
</gene>
<dbReference type="InParanoid" id="A0A5C3PVS5"/>
<dbReference type="AlphaFoldDB" id="A0A5C3PVS5"/>
<dbReference type="Proteomes" id="UP000308197">
    <property type="component" value="Unassembled WGS sequence"/>
</dbReference>
<keyword evidence="3" id="KW-1185">Reference proteome</keyword>